<sequence>MGLSVVASDGSKTPPYFFNANVKVNTFVYNMVLRYHVLAWLKSAFPRENFVFTQDWAHVLEGAAFQEGEHGYLLAFILT</sequence>
<protein>
    <submittedName>
        <fullName evidence="1">Putative LOC100197594 [Hydra vulgaris]</fullName>
    </submittedName>
</protein>
<reference evidence="1" key="1">
    <citation type="submission" date="2014-05" db="EMBL/GenBank/DDBJ databases">
        <authorList>
            <person name="Chronopoulou M."/>
        </authorList>
    </citation>
    <scope>NUCLEOTIDE SEQUENCE</scope>
    <source>
        <tissue evidence="1">Whole organism</tissue>
    </source>
</reference>
<accession>A0A0K2UC23</accession>
<dbReference type="InterPro" id="IPR036397">
    <property type="entry name" value="RNaseH_sf"/>
</dbReference>
<dbReference type="Gene3D" id="3.30.420.10">
    <property type="entry name" value="Ribonuclease H-like superfamily/Ribonuclease H"/>
    <property type="match status" value="1"/>
</dbReference>
<dbReference type="AlphaFoldDB" id="A0A0K2UC23"/>
<dbReference type="GO" id="GO:0003676">
    <property type="term" value="F:nucleic acid binding"/>
    <property type="evidence" value="ECO:0007669"/>
    <property type="project" value="InterPro"/>
</dbReference>
<proteinExistence type="predicted"/>
<evidence type="ECO:0000313" key="1">
    <source>
        <dbReference type="EMBL" id="CDW35492.1"/>
    </source>
</evidence>
<organism evidence="1">
    <name type="scientific">Lepeophtheirus salmonis</name>
    <name type="common">Salmon louse</name>
    <name type="synonym">Caligus salmonis</name>
    <dbReference type="NCBI Taxonomy" id="72036"/>
    <lineage>
        <taxon>Eukaryota</taxon>
        <taxon>Metazoa</taxon>
        <taxon>Ecdysozoa</taxon>
        <taxon>Arthropoda</taxon>
        <taxon>Crustacea</taxon>
        <taxon>Multicrustacea</taxon>
        <taxon>Hexanauplia</taxon>
        <taxon>Copepoda</taxon>
        <taxon>Siphonostomatoida</taxon>
        <taxon>Caligidae</taxon>
        <taxon>Lepeophtheirus</taxon>
    </lineage>
</organism>
<dbReference type="EMBL" id="HACA01018131">
    <property type="protein sequence ID" value="CDW35492.1"/>
    <property type="molecule type" value="Transcribed_RNA"/>
</dbReference>
<name>A0A0K2UC23_LEPSM</name>